<dbReference type="InterPro" id="IPR050627">
    <property type="entry name" value="Nitroreductase/BluB"/>
</dbReference>
<dbReference type="SUPFAM" id="SSF55469">
    <property type="entry name" value="FMN-dependent nitroreductase-like"/>
    <property type="match status" value="1"/>
</dbReference>
<reference evidence="5 6" key="1">
    <citation type="submission" date="2018-07" db="EMBL/GenBank/DDBJ databases">
        <title>Halioglobus sp. genome submission.</title>
        <authorList>
            <person name="Ye M.-Q."/>
            <person name="Du Z.-J."/>
        </authorList>
    </citation>
    <scope>NUCLEOTIDE SEQUENCE [LARGE SCALE GENOMIC DNA]</scope>
    <source>
        <strain evidence="5 6">U0301</strain>
    </source>
</reference>
<keyword evidence="2" id="KW-0288">FMN</keyword>
<dbReference type="Pfam" id="PF00881">
    <property type="entry name" value="Nitroreductase"/>
    <property type="match status" value="1"/>
</dbReference>
<name>A0A3L7E043_9GAMM</name>
<keyword evidence="3" id="KW-0560">Oxidoreductase</keyword>
<dbReference type="EMBL" id="QRAN01000003">
    <property type="protein sequence ID" value="RLQ23138.1"/>
    <property type="molecule type" value="Genomic_DNA"/>
</dbReference>
<evidence type="ECO:0000256" key="3">
    <source>
        <dbReference type="ARBA" id="ARBA00023002"/>
    </source>
</evidence>
<dbReference type="PANTHER" id="PTHR23026:SF90">
    <property type="entry name" value="IODOTYROSINE DEIODINASE 1"/>
    <property type="match status" value="1"/>
</dbReference>
<gene>
    <name evidence="5" type="ORF">DWB85_03995</name>
</gene>
<sequence>MSDDLSQTFTAIVNQRRSLRGYLPQPVDQSTLEAVFACAQRAPSNCNTQPWQVHVVSGAKLEYLRQEMPGQFVAGKMSMDFPYDGSYEGVYKSRQYGAAAALYDAAGIARDDKAGRHEQFMRNFSFFGAPHVAFLFLPAPFGLREAADLGMYAQTLMLAMTAHGLGSCPQTALSFQVDLVREALAVDPSNKLLFGISFGYPDPDEPANRCVTERAALADTVTFHD</sequence>
<dbReference type="OrthoDB" id="9802510at2"/>
<evidence type="ECO:0000256" key="2">
    <source>
        <dbReference type="ARBA" id="ARBA00022643"/>
    </source>
</evidence>
<organism evidence="5 6">
    <name type="scientific">Seongchinamella sediminis</name>
    <dbReference type="NCBI Taxonomy" id="2283635"/>
    <lineage>
        <taxon>Bacteria</taxon>
        <taxon>Pseudomonadati</taxon>
        <taxon>Pseudomonadota</taxon>
        <taxon>Gammaproteobacteria</taxon>
        <taxon>Cellvibrionales</taxon>
        <taxon>Halieaceae</taxon>
        <taxon>Seongchinamella</taxon>
    </lineage>
</organism>
<evidence type="ECO:0000313" key="6">
    <source>
        <dbReference type="Proteomes" id="UP000265509"/>
    </source>
</evidence>
<keyword evidence="6" id="KW-1185">Reference proteome</keyword>
<dbReference type="InterPro" id="IPR000415">
    <property type="entry name" value="Nitroreductase-like"/>
</dbReference>
<accession>A0A3L7E043</accession>
<evidence type="ECO:0000256" key="1">
    <source>
        <dbReference type="ARBA" id="ARBA00022630"/>
    </source>
</evidence>
<proteinExistence type="predicted"/>
<comment type="caution">
    <text evidence="5">The sequence shown here is derived from an EMBL/GenBank/DDBJ whole genome shotgun (WGS) entry which is preliminary data.</text>
</comment>
<dbReference type="Gene3D" id="3.40.109.10">
    <property type="entry name" value="NADH Oxidase"/>
    <property type="match status" value="1"/>
</dbReference>
<protein>
    <submittedName>
        <fullName evidence="5">Nitroreductase</fullName>
    </submittedName>
</protein>
<dbReference type="CDD" id="cd02136">
    <property type="entry name" value="PnbA_NfnB-like"/>
    <property type="match status" value="1"/>
</dbReference>
<feature type="domain" description="Nitroreductase" evidence="4">
    <location>
        <begin position="14"/>
        <end position="200"/>
    </location>
</feature>
<evidence type="ECO:0000259" key="4">
    <source>
        <dbReference type="Pfam" id="PF00881"/>
    </source>
</evidence>
<keyword evidence="1" id="KW-0285">Flavoprotein</keyword>
<dbReference type="InterPro" id="IPR029479">
    <property type="entry name" value="Nitroreductase"/>
</dbReference>
<evidence type="ECO:0000313" key="5">
    <source>
        <dbReference type="EMBL" id="RLQ23138.1"/>
    </source>
</evidence>
<dbReference type="Proteomes" id="UP000265509">
    <property type="component" value="Unassembled WGS sequence"/>
</dbReference>
<dbReference type="RefSeq" id="WP_117952905.1">
    <property type="nucleotide sequence ID" value="NZ_QRAN01000003.1"/>
</dbReference>
<dbReference type="GO" id="GO:0016491">
    <property type="term" value="F:oxidoreductase activity"/>
    <property type="evidence" value="ECO:0007669"/>
    <property type="project" value="UniProtKB-KW"/>
</dbReference>
<dbReference type="PANTHER" id="PTHR23026">
    <property type="entry name" value="NADPH NITROREDUCTASE"/>
    <property type="match status" value="1"/>
</dbReference>
<dbReference type="AlphaFoldDB" id="A0A3L7E043"/>